<evidence type="ECO:0000313" key="4">
    <source>
        <dbReference type="EMBL" id="PWW77946.1"/>
    </source>
</evidence>
<feature type="transmembrane region" description="Helical" evidence="2">
    <location>
        <begin position="136"/>
        <end position="154"/>
    </location>
</feature>
<dbReference type="Pfam" id="PF02714">
    <property type="entry name" value="RSN1_7TM"/>
    <property type="match status" value="2"/>
</dbReference>
<feature type="domain" description="CSC1/OSCA1-like 7TM region" evidence="3">
    <location>
        <begin position="13"/>
        <end position="88"/>
    </location>
</feature>
<protein>
    <submittedName>
        <fullName evidence="4">DUF221-domain-containing protein</fullName>
    </submittedName>
</protein>
<dbReference type="AlphaFoldDB" id="A0A317SX14"/>
<dbReference type="EMBL" id="PYWC01000018">
    <property type="protein sequence ID" value="PWW77946.1"/>
    <property type="molecule type" value="Genomic_DNA"/>
</dbReference>
<feature type="coiled-coil region" evidence="1">
    <location>
        <begin position="274"/>
        <end position="301"/>
    </location>
</feature>
<evidence type="ECO:0000256" key="1">
    <source>
        <dbReference type="SAM" id="Coils"/>
    </source>
</evidence>
<feature type="transmembrane region" description="Helical" evidence="2">
    <location>
        <begin position="206"/>
        <end position="224"/>
    </location>
</feature>
<dbReference type="GO" id="GO:0005886">
    <property type="term" value="C:plasma membrane"/>
    <property type="evidence" value="ECO:0007669"/>
    <property type="project" value="TreeGrafter"/>
</dbReference>
<organism evidence="4 5">
    <name type="scientific">Tuber magnatum</name>
    <name type="common">white Piedmont truffle</name>
    <dbReference type="NCBI Taxonomy" id="42249"/>
    <lineage>
        <taxon>Eukaryota</taxon>
        <taxon>Fungi</taxon>
        <taxon>Dikarya</taxon>
        <taxon>Ascomycota</taxon>
        <taxon>Pezizomycotina</taxon>
        <taxon>Pezizomycetes</taxon>
        <taxon>Pezizales</taxon>
        <taxon>Tuberaceae</taxon>
        <taxon>Tuber</taxon>
    </lineage>
</organism>
<comment type="caution">
    <text evidence="4">The sequence shown here is derived from an EMBL/GenBank/DDBJ whole genome shotgun (WGS) entry which is preliminary data.</text>
</comment>
<evidence type="ECO:0000256" key="2">
    <source>
        <dbReference type="SAM" id="Phobius"/>
    </source>
</evidence>
<dbReference type="PANTHER" id="PTHR13018:SF20">
    <property type="entry name" value="SPORULATION-SPECIFIC PROTEIN 75"/>
    <property type="match status" value="1"/>
</dbReference>
<dbReference type="OrthoDB" id="1076608at2759"/>
<dbReference type="GO" id="GO:0005227">
    <property type="term" value="F:calcium-activated cation channel activity"/>
    <property type="evidence" value="ECO:0007669"/>
    <property type="project" value="InterPro"/>
</dbReference>
<name>A0A317SX14_9PEZI</name>
<reference evidence="4 5" key="1">
    <citation type="submission" date="2018-03" db="EMBL/GenBank/DDBJ databases">
        <title>Genomes of Pezizomycetes fungi and the evolution of truffles.</title>
        <authorList>
            <person name="Murat C."/>
            <person name="Payen T."/>
            <person name="Noel B."/>
            <person name="Kuo A."/>
            <person name="Martin F.M."/>
        </authorList>
    </citation>
    <scope>NUCLEOTIDE SEQUENCE [LARGE SCALE GENOMIC DNA]</scope>
    <source>
        <strain evidence="4">091103-1</strain>
    </source>
</reference>
<keyword evidence="1" id="KW-0175">Coiled coil</keyword>
<evidence type="ECO:0000313" key="5">
    <source>
        <dbReference type="Proteomes" id="UP000246991"/>
    </source>
</evidence>
<keyword evidence="2" id="KW-0472">Membrane</keyword>
<dbReference type="InterPro" id="IPR045122">
    <property type="entry name" value="Csc1-like"/>
</dbReference>
<feature type="domain" description="CSC1/OSCA1-like 7TM region" evidence="3">
    <location>
        <begin position="93"/>
        <end position="193"/>
    </location>
</feature>
<feature type="transmembrane region" description="Helical" evidence="2">
    <location>
        <begin position="12"/>
        <end position="36"/>
    </location>
</feature>
<proteinExistence type="predicted"/>
<keyword evidence="2" id="KW-1133">Transmembrane helix</keyword>
<keyword evidence="2" id="KW-0812">Transmembrane</keyword>
<sequence>MKISCLQRYLRTAFPAAIVDLVSQIAYLTETVAWLSWIDKPPNSVLGLIQGVFPPLGLEILMALLPVILRAFAKLQENHTGMATEGAIQGIPIVDSTARQKFTRATQLARMKWGTFFAVYTNLACIRIIYSIISPLILIFNVCTFSLFWMVYRYTLLCVRSFRFDTRGLLFHRAVNQLFTGIYVMGVCLIGLFFLVRGTEDSVTCFLQGIIVIVVTIFTVLYQYTLNSAFGPKLAYLPITLEDDAILRGREFANDNERRRLLASGNIVPEEQDGDDLNEVLAELEKRERRMDQRVDEIGTRKICSVC</sequence>
<keyword evidence="5" id="KW-1185">Reference proteome</keyword>
<dbReference type="PANTHER" id="PTHR13018">
    <property type="entry name" value="PROBABLE MEMBRANE PROTEIN DUF221-RELATED"/>
    <property type="match status" value="1"/>
</dbReference>
<gene>
    <name evidence="4" type="ORF">C7212DRAFT_362386</name>
</gene>
<feature type="transmembrane region" description="Helical" evidence="2">
    <location>
        <begin position="175"/>
        <end position="194"/>
    </location>
</feature>
<accession>A0A317SX14</accession>
<dbReference type="InterPro" id="IPR003864">
    <property type="entry name" value="CSC1/OSCA1-like_7TM"/>
</dbReference>
<evidence type="ECO:0000259" key="3">
    <source>
        <dbReference type="Pfam" id="PF02714"/>
    </source>
</evidence>
<dbReference type="Proteomes" id="UP000246991">
    <property type="component" value="Unassembled WGS sequence"/>
</dbReference>
<feature type="transmembrane region" description="Helical" evidence="2">
    <location>
        <begin position="56"/>
        <end position="73"/>
    </location>
</feature>